<dbReference type="Proteomes" id="UP001346869">
    <property type="component" value="Unassembled WGS sequence"/>
</dbReference>
<protein>
    <recommendedName>
        <fullName evidence="3">Sema domain-containing protein</fullName>
    </recommendedName>
</protein>
<dbReference type="Gene3D" id="2.130.10.10">
    <property type="entry name" value="YVTN repeat-like/Quinoprotein amine dehydrogenase"/>
    <property type="match status" value="1"/>
</dbReference>
<organism evidence="4 5">
    <name type="scientific">Eleginops maclovinus</name>
    <name type="common">Patagonian blennie</name>
    <name type="synonym">Eleginus maclovinus</name>
    <dbReference type="NCBI Taxonomy" id="56733"/>
    <lineage>
        <taxon>Eukaryota</taxon>
        <taxon>Metazoa</taxon>
        <taxon>Chordata</taxon>
        <taxon>Craniata</taxon>
        <taxon>Vertebrata</taxon>
        <taxon>Euteleostomi</taxon>
        <taxon>Actinopterygii</taxon>
        <taxon>Neopterygii</taxon>
        <taxon>Teleostei</taxon>
        <taxon>Neoteleostei</taxon>
        <taxon>Acanthomorphata</taxon>
        <taxon>Eupercaria</taxon>
        <taxon>Perciformes</taxon>
        <taxon>Notothenioidei</taxon>
        <taxon>Eleginopidae</taxon>
        <taxon>Eleginops</taxon>
    </lineage>
</organism>
<proteinExistence type="predicted"/>
<name>A0AAN7WVU9_ELEMC</name>
<evidence type="ECO:0000313" key="5">
    <source>
        <dbReference type="Proteomes" id="UP001346869"/>
    </source>
</evidence>
<dbReference type="AlphaFoldDB" id="A0AAN7WVU9"/>
<comment type="caution">
    <text evidence="2">Lacks conserved residue(s) required for the propagation of feature annotation.</text>
</comment>
<dbReference type="InterPro" id="IPR036352">
    <property type="entry name" value="Semap_dom_sf"/>
</dbReference>
<evidence type="ECO:0000256" key="1">
    <source>
        <dbReference type="ARBA" id="ARBA00023180"/>
    </source>
</evidence>
<dbReference type="PROSITE" id="PS51004">
    <property type="entry name" value="SEMA"/>
    <property type="match status" value="1"/>
</dbReference>
<dbReference type="InterPro" id="IPR001627">
    <property type="entry name" value="Semap_dom"/>
</dbReference>
<accession>A0AAN7WVU9</accession>
<reference evidence="4 5" key="1">
    <citation type="journal article" date="2023" name="Genes (Basel)">
        <title>Chromosome-Level Genome Assembly and Circadian Gene Repertoire of the Patagonia Blennie Eleginops maclovinus-The Closest Ancestral Proxy of Antarctic Cryonotothenioids.</title>
        <authorList>
            <person name="Cheng C.C."/>
            <person name="Rivera-Colon A.G."/>
            <person name="Minhas B.F."/>
            <person name="Wilson L."/>
            <person name="Rayamajhi N."/>
            <person name="Vargas-Chacoff L."/>
            <person name="Catchen J.M."/>
        </authorList>
    </citation>
    <scope>NUCLEOTIDE SEQUENCE [LARGE SCALE GENOMIC DNA]</scope>
    <source>
        <strain evidence="4">JMC-PN-2008</strain>
    </source>
</reference>
<dbReference type="InterPro" id="IPR015943">
    <property type="entry name" value="WD40/YVTN_repeat-like_dom_sf"/>
</dbReference>
<dbReference type="GO" id="GO:0007399">
    <property type="term" value="P:nervous system development"/>
    <property type="evidence" value="ECO:0007669"/>
    <property type="project" value="UniProtKB-ARBA"/>
</dbReference>
<evidence type="ECO:0000256" key="2">
    <source>
        <dbReference type="PROSITE-ProRule" id="PRU00352"/>
    </source>
</evidence>
<comment type="caution">
    <text evidence="4">The sequence shown here is derived from an EMBL/GenBank/DDBJ whole genome shotgun (WGS) entry which is preliminary data.</text>
</comment>
<keyword evidence="5" id="KW-1185">Reference proteome</keyword>
<reference evidence="4 5" key="2">
    <citation type="journal article" date="2023" name="Mol. Biol. Evol.">
        <title>Genomics of Secondarily Temperate Adaptation in the Only Non-Antarctic Icefish.</title>
        <authorList>
            <person name="Rivera-Colon A.G."/>
            <person name="Rayamajhi N."/>
            <person name="Minhas B.F."/>
            <person name="Madrigal G."/>
            <person name="Bilyk K.T."/>
            <person name="Yoon V."/>
            <person name="Hune M."/>
            <person name="Gregory S."/>
            <person name="Cheng C.H.C."/>
            <person name="Catchen J.M."/>
        </authorList>
    </citation>
    <scope>NUCLEOTIDE SEQUENCE [LARGE SCALE GENOMIC DNA]</scope>
    <source>
        <strain evidence="4">JMC-PN-2008</strain>
    </source>
</reference>
<dbReference type="SUPFAM" id="SSF101912">
    <property type="entry name" value="Sema domain"/>
    <property type="match status" value="1"/>
</dbReference>
<evidence type="ECO:0000313" key="4">
    <source>
        <dbReference type="EMBL" id="KAK5850232.1"/>
    </source>
</evidence>
<evidence type="ECO:0000259" key="3">
    <source>
        <dbReference type="PROSITE" id="PS51004"/>
    </source>
</evidence>
<feature type="domain" description="Sema" evidence="3">
    <location>
        <begin position="1"/>
        <end position="92"/>
    </location>
</feature>
<sequence>MEPWMFRFKAEGTVDYSQLTFDPGQNELIVGARNHLFRLNLEDLTLIQVSANSLILPQSDSPTLSSEYELTVCSYSQQAMSYSRSVTPARTT</sequence>
<dbReference type="EMBL" id="JAUZQC010000023">
    <property type="protein sequence ID" value="KAK5850232.1"/>
    <property type="molecule type" value="Genomic_DNA"/>
</dbReference>
<gene>
    <name evidence="4" type="ORF">PBY51_014498</name>
</gene>
<keyword evidence="1" id="KW-0325">Glycoprotein</keyword>